<dbReference type="Proteomes" id="UP000828048">
    <property type="component" value="Chromosome 12"/>
</dbReference>
<keyword evidence="2" id="KW-1185">Reference proteome</keyword>
<protein>
    <submittedName>
        <fullName evidence="1">Uncharacterized protein</fullName>
    </submittedName>
</protein>
<evidence type="ECO:0000313" key="1">
    <source>
        <dbReference type="EMBL" id="KAH7862823.1"/>
    </source>
</evidence>
<comment type="caution">
    <text evidence="1">The sequence shown here is derived from an EMBL/GenBank/DDBJ whole genome shotgun (WGS) entry which is preliminary data.</text>
</comment>
<accession>A0ACB7ZA66</accession>
<organism evidence="1 2">
    <name type="scientific">Vaccinium darrowii</name>
    <dbReference type="NCBI Taxonomy" id="229202"/>
    <lineage>
        <taxon>Eukaryota</taxon>
        <taxon>Viridiplantae</taxon>
        <taxon>Streptophyta</taxon>
        <taxon>Embryophyta</taxon>
        <taxon>Tracheophyta</taxon>
        <taxon>Spermatophyta</taxon>
        <taxon>Magnoliopsida</taxon>
        <taxon>eudicotyledons</taxon>
        <taxon>Gunneridae</taxon>
        <taxon>Pentapetalae</taxon>
        <taxon>asterids</taxon>
        <taxon>Ericales</taxon>
        <taxon>Ericaceae</taxon>
        <taxon>Vaccinioideae</taxon>
        <taxon>Vaccinieae</taxon>
        <taxon>Vaccinium</taxon>
    </lineage>
</organism>
<gene>
    <name evidence="1" type="ORF">Vadar_010009</name>
</gene>
<sequence length="264" mass="29410">MEWLCYDSDGMEWIDVPRQPKVSVNFNKSLAVGTELLVFGRNHGGLDMIHKFSAWTNSWSLGREMNELRFWFGSASLGRIAIVVGGGMDAEYNILSSAEIYNSATGTWESLPRMNRPRANCSGVFMNGNFYVVGGIGEDKRVTSLTCGETYDLGTRRWSEIPNMFPSQMGQIIETGTPSLLDVAKNELYAAFYRENEVRKYDKGRNLWSTVGNLPEGVCIRHFGMTLRAYGDQLILFVGEPCLGGEPSLVGVEVYECVPDEGPL</sequence>
<proteinExistence type="predicted"/>
<reference evidence="1 2" key="1">
    <citation type="journal article" date="2021" name="Hortic Res">
        <title>High-quality reference genome and annotation aids understanding of berry development for evergreen blueberry (Vaccinium darrowii).</title>
        <authorList>
            <person name="Yu J."/>
            <person name="Hulse-Kemp A.M."/>
            <person name="Babiker E."/>
            <person name="Staton M."/>
        </authorList>
    </citation>
    <scope>NUCLEOTIDE SEQUENCE [LARGE SCALE GENOMIC DNA]</scope>
    <source>
        <strain evidence="2">cv. NJ 8807/NJ 8810</strain>
        <tissue evidence="1">Young leaf</tissue>
    </source>
</reference>
<name>A0ACB7ZA66_9ERIC</name>
<dbReference type="EMBL" id="CM037162">
    <property type="protein sequence ID" value="KAH7862823.1"/>
    <property type="molecule type" value="Genomic_DNA"/>
</dbReference>
<evidence type="ECO:0000313" key="2">
    <source>
        <dbReference type="Proteomes" id="UP000828048"/>
    </source>
</evidence>